<protein>
    <submittedName>
        <fullName evidence="1">Uncharacterized protein</fullName>
    </submittedName>
</protein>
<keyword evidence="2" id="KW-1185">Reference proteome</keyword>
<feature type="non-terminal residue" evidence="1">
    <location>
        <position position="92"/>
    </location>
</feature>
<accession>A0AAN5I7S8</accession>
<gene>
    <name evidence="1" type="ORF">PMAYCL1PPCAC_24824</name>
</gene>
<dbReference type="Proteomes" id="UP001328107">
    <property type="component" value="Unassembled WGS sequence"/>
</dbReference>
<name>A0AAN5I7S8_9BILA</name>
<organism evidence="1 2">
    <name type="scientific">Pristionchus mayeri</name>
    <dbReference type="NCBI Taxonomy" id="1317129"/>
    <lineage>
        <taxon>Eukaryota</taxon>
        <taxon>Metazoa</taxon>
        <taxon>Ecdysozoa</taxon>
        <taxon>Nematoda</taxon>
        <taxon>Chromadorea</taxon>
        <taxon>Rhabditida</taxon>
        <taxon>Rhabditina</taxon>
        <taxon>Diplogasteromorpha</taxon>
        <taxon>Diplogasteroidea</taxon>
        <taxon>Neodiplogasteridae</taxon>
        <taxon>Pristionchus</taxon>
    </lineage>
</organism>
<dbReference type="AlphaFoldDB" id="A0AAN5I7S8"/>
<comment type="caution">
    <text evidence="1">The sequence shown here is derived from an EMBL/GenBank/DDBJ whole genome shotgun (WGS) entry which is preliminary data.</text>
</comment>
<reference evidence="2" key="1">
    <citation type="submission" date="2022-10" db="EMBL/GenBank/DDBJ databases">
        <title>Genome assembly of Pristionchus species.</title>
        <authorList>
            <person name="Yoshida K."/>
            <person name="Sommer R.J."/>
        </authorList>
    </citation>
    <scope>NUCLEOTIDE SEQUENCE [LARGE SCALE GENOMIC DNA]</scope>
    <source>
        <strain evidence="2">RS5460</strain>
    </source>
</reference>
<evidence type="ECO:0000313" key="2">
    <source>
        <dbReference type="Proteomes" id="UP001328107"/>
    </source>
</evidence>
<sequence>AEMRLLPNIAMFDEMRRMDVRQVIYQFLNLAMVDSCPLAVREQSKEDSFEKGQLFLAVLPSLVVNSSPSVHWDESHLSYSRLPTGCCGLTNE</sequence>
<feature type="non-terminal residue" evidence="1">
    <location>
        <position position="1"/>
    </location>
</feature>
<dbReference type="EMBL" id="BTRK01000005">
    <property type="protein sequence ID" value="GMR54629.1"/>
    <property type="molecule type" value="Genomic_DNA"/>
</dbReference>
<proteinExistence type="predicted"/>
<evidence type="ECO:0000313" key="1">
    <source>
        <dbReference type="EMBL" id="GMR54629.1"/>
    </source>
</evidence>